<evidence type="ECO:0000313" key="6">
    <source>
        <dbReference type="EMBL" id="CAB4222846.1"/>
    </source>
</evidence>
<evidence type="ECO:0000313" key="1">
    <source>
        <dbReference type="EMBL" id="CAB4170970.1"/>
    </source>
</evidence>
<evidence type="ECO:0000313" key="4">
    <source>
        <dbReference type="EMBL" id="CAB4190840.1"/>
    </source>
</evidence>
<dbReference type="EMBL" id="LR797369">
    <property type="protein sequence ID" value="CAB4211189.1"/>
    <property type="molecule type" value="Genomic_DNA"/>
</dbReference>
<proteinExistence type="predicted"/>
<gene>
    <name evidence="3" type="ORF">UFOVP1065_211</name>
    <name evidence="4" type="ORF">UFOVP1198_180</name>
    <name evidence="5" type="ORF">UFOVP1418_172</name>
    <name evidence="7" type="ORF">UFOVP1524_211</name>
    <name evidence="6" type="ORF">UFOVP1651_211</name>
    <name evidence="1" type="ORF">UFOVP908_189</name>
    <name evidence="2" type="ORF">UFOVP990_180</name>
</gene>
<name>A0A6J5QC45_9CAUD</name>
<reference evidence="3" key="1">
    <citation type="submission" date="2020-05" db="EMBL/GenBank/DDBJ databases">
        <authorList>
            <person name="Chiriac C."/>
            <person name="Salcher M."/>
            <person name="Ghai R."/>
            <person name="Kavagutti S V."/>
        </authorList>
    </citation>
    <scope>NUCLEOTIDE SEQUENCE</scope>
</reference>
<dbReference type="EMBL" id="LR797157">
    <property type="protein sequence ID" value="CAB4190840.1"/>
    <property type="molecule type" value="Genomic_DNA"/>
</dbReference>
<evidence type="ECO:0000313" key="5">
    <source>
        <dbReference type="EMBL" id="CAB4211189.1"/>
    </source>
</evidence>
<accession>A0A6J5QC45</accession>
<dbReference type="EMBL" id="LR797021">
    <property type="protein sequence ID" value="CAB4182310.1"/>
    <property type="molecule type" value="Genomic_DNA"/>
</dbReference>
<dbReference type="EMBL" id="LR797518">
    <property type="protein sequence ID" value="CAB4222846.1"/>
    <property type="molecule type" value="Genomic_DNA"/>
</dbReference>
<dbReference type="EMBL" id="LR796860">
    <property type="protein sequence ID" value="CAB4170970.1"/>
    <property type="molecule type" value="Genomic_DNA"/>
</dbReference>
<evidence type="ECO:0000313" key="7">
    <source>
        <dbReference type="EMBL" id="CAB5227833.1"/>
    </source>
</evidence>
<evidence type="ECO:0000313" key="2">
    <source>
        <dbReference type="EMBL" id="CAB4177103.1"/>
    </source>
</evidence>
<dbReference type="EMBL" id="LR798378">
    <property type="protein sequence ID" value="CAB5227833.1"/>
    <property type="molecule type" value="Genomic_DNA"/>
</dbReference>
<sequence length="85" mass="10011">MIYTFEDKETLEQFELSMSYDELILFLEENKQVHQVFKMTLVDPVGIGVTRPPSDFQKYVLGKVKQMPGANKDVIEKRWQITKEI</sequence>
<dbReference type="EMBL" id="LR796945">
    <property type="protein sequence ID" value="CAB4177103.1"/>
    <property type="molecule type" value="Genomic_DNA"/>
</dbReference>
<evidence type="ECO:0000313" key="3">
    <source>
        <dbReference type="EMBL" id="CAB4182310.1"/>
    </source>
</evidence>
<organism evidence="3">
    <name type="scientific">uncultured Caudovirales phage</name>
    <dbReference type="NCBI Taxonomy" id="2100421"/>
    <lineage>
        <taxon>Viruses</taxon>
        <taxon>Duplodnaviria</taxon>
        <taxon>Heunggongvirae</taxon>
        <taxon>Uroviricota</taxon>
        <taxon>Caudoviricetes</taxon>
        <taxon>Peduoviridae</taxon>
        <taxon>Maltschvirus</taxon>
        <taxon>Maltschvirus maltsch</taxon>
    </lineage>
</organism>
<protein>
    <submittedName>
        <fullName evidence="3">Uncharacterized protein</fullName>
    </submittedName>
</protein>